<sequence length="128" mass="14031">MYLINDIPASPNDSSALASQRDYCNSLASLEKDVKSVTCGKLGHKIGVSQSSSLDASYEDILVQVRENEYASRGGGVAPMDDLEVPPIVDNDEGPRGEDIDENEDHVEDKDDYPAFDMKDFDIKDFLG</sequence>
<proteinExistence type="predicted"/>
<organism evidence="2 3">
    <name type="scientific">Phaseolus angularis</name>
    <name type="common">Azuki bean</name>
    <name type="synonym">Vigna angularis</name>
    <dbReference type="NCBI Taxonomy" id="3914"/>
    <lineage>
        <taxon>Eukaryota</taxon>
        <taxon>Viridiplantae</taxon>
        <taxon>Streptophyta</taxon>
        <taxon>Embryophyta</taxon>
        <taxon>Tracheophyta</taxon>
        <taxon>Spermatophyta</taxon>
        <taxon>Magnoliopsida</taxon>
        <taxon>eudicotyledons</taxon>
        <taxon>Gunneridae</taxon>
        <taxon>Pentapetalae</taxon>
        <taxon>rosids</taxon>
        <taxon>fabids</taxon>
        <taxon>Fabales</taxon>
        <taxon>Fabaceae</taxon>
        <taxon>Papilionoideae</taxon>
        <taxon>50 kb inversion clade</taxon>
        <taxon>NPAAA clade</taxon>
        <taxon>indigoferoid/millettioid clade</taxon>
        <taxon>Phaseoleae</taxon>
        <taxon>Vigna</taxon>
    </lineage>
</organism>
<protein>
    <submittedName>
        <fullName evidence="2">Uncharacterized protein</fullName>
    </submittedName>
</protein>
<dbReference type="Gramene" id="KOM37937">
    <property type="protein sequence ID" value="KOM37937"/>
    <property type="gene ID" value="LR48_Vigan03g131900"/>
</dbReference>
<name>A0A0L9U5I3_PHAAN</name>
<evidence type="ECO:0000313" key="2">
    <source>
        <dbReference type="EMBL" id="KOM37937.1"/>
    </source>
</evidence>
<feature type="region of interest" description="Disordered" evidence="1">
    <location>
        <begin position="72"/>
        <end position="114"/>
    </location>
</feature>
<evidence type="ECO:0000256" key="1">
    <source>
        <dbReference type="SAM" id="MobiDB-lite"/>
    </source>
</evidence>
<gene>
    <name evidence="2" type="ORF">LR48_Vigan03g131900</name>
</gene>
<reference evidence="3" key="1">
    <citation type="journal article" date="2015" name="Proc. Natl. Acad. Sci. U.S.A.">
        <title>Genome sequencing of adzuki bean (Vigna angularis) provides insight into high starch and low fat accumulation and domestication.</title>
        <authorList>
            <person name="Yang K."/>
            <person name="Tian Z."/>
            <person name="Chen C."/>
            <person name="Luo L."/>
            <person name="Zhao B."/>
            <person name="Wang Z."/>
            <person name="Yu L."/>
            <person name="Li Y."/>
            <person name="Sun Y."/>
            <person name="Li W."/>
            <person name="Chen Y."/>
            <person name="Li Y."/>
            <person name="Zhang Y."/>
            <person name="Ai D."/>
            <person name="Zhao J."/>
            <person name="Shang C."/>
            <person name="Ma Y."/>
            <person name="Wu B."/>
            <person name="Wang M."/>
            <person name="Gao L."/>
            <person name="Sun D."/>
            <person name="Zhang P."/>
            <person name="Guo F."/>
            <person name="Wang W."/>
            <person name="Li Y."/>
            <person name="Wang J."/>
            <person name="Varshney R.K."/>
            <person name="Wang J."/>
            <person name="Ling H.Q."/>
            <person name="Wan P."/>
        </authorList>
    </citation>
    <scope>NUCLEOTIDE SEQUENCE</scope>
    <source>
        <strain evidence="3">cv. Jingnong 6</strain>
    </source>
</reference>
<accession>A0A0L9U5I3</accession>
<dbReference type="Proteomes" id="UP000053144">
    <property type="component" value="Chromosome 3"/>
</dbReference>
<evidence type="ECO:0000313" key="3">
    <source>
        <dbReference type="Proteomes" id="UP000053144"/>
    </source>
</evidence>
<dbReference type="AlphaFoldDB" id="A0A0L9U5I3"/>
<dbReference type="EMBL" id="CM003373">
    <property type="protein sequence ID" value="KOM37937.1"/>
    <property type="molecule type" value="Genomic_DNA"/>
</dbReference>